<dbReference type="Proteomes" id="UP000319004">
    <property type="component" value="Chromosome"/>
</dbReference>
<dbReference type="Pfam" id="PF13450">
    <property type="entry name" value="NAD_binding_8"/>
    <property type="match status" value="1"/>
</dbReference>
<dbReference type="PANTHER" id="PTHR43747:SF5">
    <property type="entry name" value="FAD-BINDING DOMAIN-CONTAINING PROTEIN"/>
    <property type="match status" value="1"/>
</dbReference>
<dbReference type="InterPro" id="IPR050816">
    <property type="entry name" value="Flavin-dep_Halogenase_NPB"/>
</dbReference>
<organism evidence="3 4">
    <name type="scientific">Stieleria neptunia</name>
    <dbReference type="NCBI Taxonomy" id="2527979"/>
    <lineage>
        <taxon>Bacteria</taxon>
        <taxon>Pseudomonadati</taxon>
        <taxon>Planctomycetota</taxon>
        <taxon>Planctomycetia</taxon>
        <taxon>Pirellulales</taxon>
        <taxon>Pirellulaceae</taxon>
        <taxon>Stieleria</taxon>
    </lineage>
</organism>
<dbReference type="SUPFAM" id="SSF51905">
    <property type="entry name" value="FAD/NAD(P)-binding domain"/>
    <property type="match status" value="1"/>
</dbReference>
<dbReference type="Gene3D" id="3.50.50.60">
    <property type="entry name" value="FAD/NAD(P)-binding domain"/>
    <property type="match status" value="1"/>
</dbReference>
<evidence type="ECO:0000313" key="4">
    <source>
        <dbReference type="Proteomes" id="UP000319004"/>
    </source>
</evidence>
<dbReference type="RefSeq" id="WP_145386939.1">
    <property type="nucleotide sequence ID" value="NZ_CP037423.1"/>
</dbReference>
<evidence type="ECO:0000256" key="2">
    <source>
        <dbReference type="ARBA" id="ARBA00023033"/>
    </source>
</evidence>
<dbReference type="InterPro" id="IPR006905">
    <property type="entry name" value="Flavin_halogenase"/>
</dbReference>
<proteinExistence type="predicted"/>
<name>A0A518HQL4_9BACT</name>
<keyword evidence="2" id="KW-0503">Monooxygenase</keyword>
<sequence length="492" mass="53371">MNKRFDVAIIGSGFSGSILARILASRGRRVALLDAARHPRFAIGESSTPIADLLLRRLGQQYGLADLENLSAYGRWRQTLPELACGMKRGFSYFDHRRWNVESQLGERSLIVAASPTDSNSDTHWYRSDVDAYLFRKALDAGVDAREDVSVTSLDLSDSAQSRIHLASGDPITAAFVVDASGAAAVSARLLGVAPITERLTTKTCAAYAHFRGVESYSELFNSIHGDRRASQPFDADAAAQHHLIDDGWVWMLRMNNGITSVGVVSPLPGDASTHHDTLQRATRALNDRFSGDATLNRVFRDSVLVAPGSAVATIGRIQRLHDPVVATNCLMTPTTAATIDPLHSTGIAHALAGVGRLADILLANHPGERIGRYRASILAEACHVDQMIAMAYRAMKYSSLHSFPRFVASCMVYFAAAIACEERIGRGEMPGRLWQADDEAFVAAVKQSANVIDSDADDGEVVDQLRNLIAPWNTAGLFEGDGNRYAYTATK</sequence>
<protein>
    <submittedName>
        <fullName evidence="3">Tryptophan halogenase</fullName>
    </submittedName>
</protein>
<dbReference type="PANTHER" id="PTHR43747">
    <property type="entry name" value="FAD-BINDING PROTEIN"/>
    <property type="match status" value="1"/>
</dbReference>
<evidence type="ECO:0000313" key="3">
    <source>
        <dbReference type="EMBL" id="QDV43091.1"/>
    </source>
</evidence>
<dbReference type="Pfam" id="PF04820">
    <property type="entry name" value="Trp_halogenase"/>
    <property type="match status" value="1"/>
</dbReference>
<reference evidence="3 4" key="1">
    <citation type="submission" date="2019-03" db="EMBL/GenBank/DDBJ databases">
        <title>Deep-cultivation of Planctomycetes and their phenomic and genomic characterization uncovers novel biology.</title>
        <authorList>
            <person name="Wiegand S."/>
            <person name="Jogler M."/>
            <person name="Boedeker C."/>
            <person name="Pinto D."/>
            <person name="Vollmers J."/>
            <person name="Rivas-Marin E."/>
            <person name="Kohn T."/>
            <person name="Peeters S.H."/>
            <person name="Heuer A."/>
            <person name="Rast P."/>
            <person name="Oberbeckmann S."/>
            <person name="Bunk B."/>
            <person name="Jeske O."/>
            <person name="Meyerdierks A."/>
            <person name="Storesund J.E."/>
            <person name="Kallscheuer N."/>
            <person name="Luecker S."/>
            <person name="Lage O.M."/>
            <person name="Pohl T."/>
            <person name="Merkel B.J."/>
            <person name="Hornburger P."/>
            <person name="Mueller R.-W."/>
            <person name="Bruemmer F."/>
            <person name="Labrenz M."/>
            <person name="Spormann A.M."/>
            <person name="Op den Camp H."/>
            <person name="Overmann J."/>
            <person name="Amann R."/>
            <person name="Jetten M.S.M."/>
            <person name="Mascher T."/>
            <person name="Medema M.H."/>
            <person name="Devos D.P."/>
            <person name="Kaster A.-K."/>
            <person name="Ovreas L."/>
            <person name="Rohde M."/>
            <person name="Galperin M.Y."/>
            <person name="Jogler C."/>
        </authorList>
    </citation>
    <scope>NUCLEOTIDE SEQUENCE [LARGE SCALE GENOMIC DNA]</scope>
    <source>
        <strain evidence="3 4">Enr13</strain>
    </source>
</reference>
<accession>A0A518HQL4</accession>
<dbReference type="KEGG" id="snep:Enr13x_29450"/>
<evidence type="ECO:0000256" key="1">
    <source>
        <dbReference type="ARBA" id="ARBA00023002"/>
    </source>
</evidence>
<keyword evidence="4" id="KW-1185">Reference proteome</keyword>
<dbReference type="GO" id="GO:0004497">
    <property type="term" value="F:monooxygenase activity"/>
    <property type="evidence" value="ECO:0007669"/>
    <property type="project" value="UniProtKB-KW"/>
</dbReference>
<gene>
    <name evidence="3" type="ORF">Enr13x_29450</name>
</gene>
<dbReference type="AlphaFoldDB" id="A0A518HQL4"/>
<dbReference type="OrthoDB" id="103324at2"/>
<dbReference type="EMBL" id="CP037423">
    <property type="protein sequence ID" value="QDV43091.1"/>
    <property type="molecule type" value="Genomic_DNA"/>
</dbReference>
<keyword evidence="1" id="KW-0560">Oxidoreductase</keyword>
<dbReference type="InterPro" id="IPR036188">
    <property type="entry name" value="FAD/NAD-bd_sf"/>
</dbReference>